<evidence type="ECO:0000313" key="3">
    <source>
        <dbReference type="Proteomes" id="UP000319894"/>
    </source>
</evidence>
<name>A0A554N9D4_9EURY</name>
<protein>
    <submittedName>
        <fullName evidence="2">Uncharacterized protein</fullName>
    </submittedName>
</protein>
<keyword evidence="3" id="KW-1185">Reference proteome</keyword>
<evidence type="ECO:0000256" key="1">
    <source>
        <dbReference type="SAM" id="MobiDB-lite"/>
    </source>
</evidence>
<feature type="compositionally biased region" description="Low complexity" evidence="1">
    <location>
        <begin position="49"/>
        <end position="61"/>
    </location>
</feature>
<dbReference type="EMBL" id="QMDX01000005">
    <property type="protein sequence ID" value="TSD14016.1"/>
    <property type="molecule type" value="Genomic_DNA"/>
</dbReference>
<comment type="caution">
    <text evidence="2">The sequence shown here is derived from an EMBL/GenBank/DDBJ whole genome shotgun (WGS) entry which is preliminary data.</text>
</comment>
<evidence type="ECO:0000313" key="2">
    <source>
        <dbReference type="EMBL" id="TSD14016.1"/>
    </source>
</evidence>
<accession>A0A554N9D4</accession>
<proteinExistence type="predicted"/>
<sequence>MSMLFTVDGRPRVTLIAEESTIPEVFGSSPGSIRFDIERAGVRGRQHADALAAGRAPARDVAGGHRL</sequence>
<dbReference type="InParanoid" id="A0A554N9D4"/>
<gene>
    <name evidence="2" type="ORF">DP107_10275</name>
</gene>
<reference evidence="2 3" key="1">
    <citation type="submission" date="2018-06" db="EMBL/GenBank/DDBJ databases">
        <title>Natronomonas sp. F16-60 a new haloarchaeon isolated from a solar saltern of Isla Cristina, Huelva, Spain.</title>
        <authorList>
            <person name="Duran-Viseras A."/>
            <person name="Sanchez-Porro C."/>
            <person name="Ventosa A."/>
        </authorList>
    </citation>
    <scope>NUCLEOTIDE SEQUENCE [LARGE SCALE GENOMIC DNA]</scope>
    <source>
        <strain evidence="2 3">F16-60</strain>
    </source>
</reference>
<dbReference type="Proteomes" id="UP000319894">
    <property type="component" value="Unassembled WGS sequence"/>
</dbReference>
<feature type="region of interest" description="Disordered" evidence="1">
    <location>
        <begin position="48"/>
        <end position="67"/>
    </location>
</feature>
<organism evidence="2 3">
    <name type="scientific">Haloglomus irregulare</name>
    <dbReference type="NCBI Taxonomy" id="2234134"/>
    <lineage>
        <taxon>Archaea</taxon>
        <taxon>Methanobacteriati</taxon>
        <taxon>Methanobacteriota</taxon>
        <taxon>Stenosarchaea group</taxon>
        <taxon>Halobacteria</taxon>
        <taxon>Halobacteriales</taxon>
        <taxon>Natronomonadaceae</taxon>
        <taxon>Haloglomus</taxon>
    </lineage>
</organism>
<dbReference type="AlphaFoldDB" id="A0A554N9D4"/>